<feature type="domain" description="DUF397" evidence="1">
    <location>
        <begin position="10"/>
        <end position="61"/>
    </location>
</feature>
<dbReference type="InterPro" id="IPR007278">
    <property type="entry name" value="DUF397"/>
</dbReference>
<gene>
    <name evidence="2" type="ORF">FH607_010690</name>
</gene>
<proteinExistence type="predicted"/>
<dbReference type="RefSeq" id="WP_139667422.1">
    <property type="nucleotide sequence ID" value="NZ_VDLY02000006.1"/>
</dbReference>
<evidence type="ECO:0000313" key="2">
    <source>
        <dbReference type="EMBL" id="KAB8166298.1"/>
    </source>
</evidence>
<dbReference type="EMBL" id="VDLY02000006">
    <property type="protein sequence ID" value="KAB8166298.1"/>
    <property type="molecule type" value="Genomic_DNA"/>
</dbReference>
<sequence>MNPANEPRIWVKSSYSNGSSEDCVEVAALAPHTHGIRDSKRKTGPILTVDASTWRAFLNGVHSRAIG</sequence>
<keyword evidence="3" id="KW-1185">Reference proteome</keyword>
<dbReference type="OrthoDB" id="4562195at2"/>
<dbReference type="AlphaFoldDB" id="A0A5N6AFG1"/>
<dbReference type="Pfam" id="PF04149">
    <property type="entry name" value="DUF397"/>
    <property type="match status" value="1"/>
</dbReference>
<protein>
    <submittedName>
        <fullName evidence="2">DUF397 domain-containing protein</fullName>
    </submittedName>
</protein>
<evidence type="ECO:0000259" key="1">
    <source>
        <dbReference type="Pfam" id="PF04149"/>
    </source>
</evidence>
<evidence type="ECO:0000313" key="3">
    <source>
        <dbReference type="Proteomes" id="UP000314251"/>
    </source>
</evidence>
<organism evidence="2 3">
    <name type="scientific">Streptomyces mimosae</name>
    <dbReference type="NCBI Taxonomy" id="2586635"/>
    <lineage>
        <taxon>Bacteria</taxon>
        <taxon>Bacillati</taxon>
        <taxon>Actinomycetota</taxon>
        <taxon>Actinomycetes</taxon>
        <taxon>Kitasatosporales</taxon>
        <taxon>Streptomycetaceae</taxon>
        <taxon>Streptomyces</taxon>
    </lineage>
</organism>
<accession>A0A5N6AFG1</accession>
<comment type="caution">
    <text evidence="2">The sequence shown here is derived from an EMBL/GenBank/DDBJ whole genome shotgun (WGS) entry which is preliminary data.</text>
</comment>
<name>A0A5N6AFG1_9ACTN</name>
<reference evidence="2" key="1">
    <citation type="submission" date="2019-10" db="EMBL/GenBank/DDBJ databases">
        <title>Nonomuraea sp. nov., isolated from Phyllanthus amarus.</title>
        <authorList>
            <person name="Klykleung N."/>
            <person name="Tanasupawat S."/>
        </authorList>
    </citation>
    <scope>NUCLEOTIDE SEQUENCE [LARGE SCALE GENOMIC DNA]</scope>
    <source>
        <strain evidence="2">3MP-10</strain>
    </source>
</reference>
<dbReference type="Proteomes" id="UP000314251">
    <property type="component" value="Unassembled WGS sequence"/>
</dbReference>